<evidence type="ECO:0000256" key="1">
    <source>
        <dbReference type="SAM" id="MobiDB-lite"/>
    </source>
</evidence>
<sequence length="157" mass="17026">MPDTGPQATTEQSAQRIEDGLREDFGALLTQADLARLLRYPTVQAVRKARARGNLAIPMFQLPMRRGWFATARAVAEFLAILEQRPLITAQQIANLPNYPSAGTVRQAYQRDTLPVSLSSGKSPPSRQASGHRNSPDRTAGAVPDLNAGAMTEEEAS</sequence>
<organism evidence="2 3">
    <name type="scientific">Rhodanobacter soli</name>
    <dbReference type="NCBI Taxonomy" id="590609"/>
    <lineage>
        <taxon>Bacteria</taxon>
        <taxon>Pseudomonadati</taxon>
        <taxon>Pseudomonadota</taxon>
        <taxon>Gammaproteobacteria</taxon>
        <taxon>Lysobacterales</taxon>
        <taxon>Rhodanobacteraceae</taxon>
        <taxon>Rhodanobacter</taxon>
    </lineage>
</organism>
<dbReference type="EMBL" id="JBEPSD010000001">
    <property type="protein sequence ID" value="MET4569105.1"/>
    <property type="molecule type" value="Genomic_DNA"/>
</dbReference>
<accession>A0ABV2PWJ8</accession>
<evidence type="ECO:0000313" key="2">
    <source>
        <dbReference type="EMBL" id="MET4569105.1"/>
    </source>
</evidence>
<comment type="caution">
    <text evidence="2">The sequence shown here is derived from an EMBL/GenBank/DDBJ whole genome shotgun (WGS) entry which is preliminary data.</text>
</comment>
<protein>
    <recommendedName>
        <fullName evidence="4">DNA-binding protein</fullName>
    </recommendedName>
</protein>
<evidence type="ECO:0008006" key="4">
    <source>
        <dbReference type="Google" id="ProtNLM"/>
    </source>
</evidence>
<reference evidence="2 3" key="1">
    <citation type="submission" date="2024-06" db="EMBL/GenBank/DDBJ databases">
        <title>Sorghum-associated microbial communities from plants grown in Nebraska, USA.</title>
        <authorList>
            <person name="Schachtman D."/>
        </authorList>
    </citation>
    <scope>NUCLEOTIDE SEQUENCE [LARGE SCALE GENOMIC DNA]</scope>
    <source>
        <strain evidence="2 3">1757</strain>
    </source>
</reference>
<gene>
    <name evidence="2" type="ORF">ABIE04_001432</name>
</gene>
<dbReference type="RefSeq" id="WP_354548019.1">
    <property type="nucleotide sequence ID" value="NZ_JBEPSD010000001.1"/>
</dbReference>
<proteinExistence type="predicted"/>
<feature type="compositionally biased region" description="Polar residues" evidence="1">
    <location>
        <begin position="116"/>
        <end position="133"/>
    </location>
</feature>
<name>A0ABV2PWJ8_9GAMM</name>
<evidence type="ECO:0000313" key="3">
    <source>
        <dbReference type="Proteomes" id="UP001549251"/>
    </source>
</evidence>
<feature type="region of interest" description="Disordered" evidence="1">
    <location>
        <begin position="115"/>
        <end position="157"/>
    </location>
</feature>
<keyword evidence="3" id="KW-1185">Reference proteome</keyword>
<dbReference type="Proteomes" id="UP001549251">
    <property type="component" value="Unassembled WGS sequence"/>
</dbReference>